<sequence length="214" mass="24699">MDAGEGGMASPDQEHRISIPDHNNAGGSGVSVGPGIINEEDVSGLPSEPADLDEEWIREMESQIDWAFENVTRWPLYFKDETEDKICKLTLRERISQRRSETEEGLSQPSVVTIGPFHRHRWDKVSISNKEKWRIVFLMNLLCGLNLARCFVKIKNQAANARSRYNFDERESSRFKDDEIFGEMLLLDSYFILFTLTIKLRKRTGRLYIDPNNT</sequence>
<dbReference type="EMBL" id="LR862144">
    <property type="protein sequence ID" value="CAD1824398.1"/>
    <property type="molecule type" value="Genomic_DNA"/>
</dbReference>
<dbReference type="AlphaFoldDB" id="A0A6V7P100"/>
<accession>A0A6V7P100</accession>
<feature type="region of interest" description="Disordered" evidence="1">
    <location>
        <begin position="1"/>
        <end position="49"/>
    </location>
</feature>
<gene>
    <name evidence="2" type="ORF">CB5_LOCUS7609</name>
</gene>
<dbReference type="InterPro" id="IPR004158">
    <property type="entry name" value="DUF247_pln"/>
</dbReference>
<organism evidence="2">
    <name type="scientific">Ananas comosus var. bracteatus</name>
    <name type="common">red pineapple</name>
    <dbReference type="NCBI Taxonomy" id="296719"/>
    <lineage>
        <taxon>Eukaryota</taxon>
        <taxon>Viridiplantae</taxon>
        <taxon>Streptophyta</taxon>
        <taxon>Embryophyta</taxon>
        <taxon>Tracheophyta</taxon>
        <taxon>Spermatophyta</taxon>
        <taxon>Magnoliopsida</taxon>
        <taxon>Liliopsida</taxon>
        <taxon>Poales</taxon>
        <taxon>Bromeliaceae</taxon>
        <taxon>Bromelioideae</taxon>
        <taxon>Ananas</taxon>
    </lineage>
</organism>
<protein>
    <submittedName>
        <fullName evidence="2">Uncharacterized protein</fullName>
    </submittedName>
</protein>
<name>A0A6V7P100_ANACO</name>
<reference evidence="2" key="1">
    <citation type="submission" date="2020-07" db="EMBL/GenBank/DDBJ databases">
        <authorList>
            <person name="Lin J."/>
        </authorList>
    </citation>
    <scope>NUCLEOTIDE SEQUENCE</scope>
</reference>
<dbReference type="Pfam" id="PF03140">
    <property type="entry name" value="DUF247"/>
    <property type="match status" value="1"/>
</dbReference>
<proteinExistence type="predicted"/>
<evidence type="ECO:0000256" key="1">
    <source>
        <dbReference type="SAM" id="MobiDB-lite"/>
    </source>
</evidence>
<evidence type="ECO:0000313" key="2">
    <source>
        <dbReference type="EMBL" id="CAD1824398.1"/>
    </source>
</evidence>